<accession>A0ABN9GEA3</accession>
<gene>
    <name evidence="1" type="ORF">SPARVUS_LOCUS13998784</name>
</gene>
<keyword evidence="2" id="KW-1185">Reference proteome</keyword>
<sequence>MLSLVCRSLRFVFFCGRVHVISTGPISTAQTEVRGSTSFN</sequence>
<protein>
    <submittedName>
        <fullName evidence="1">Uncharacterized protein</fullName>
    </submittedName>
</protein>
<proteinExistence type="predicted"/>
<organism evidence="1 2">
    <name type="scientific">Staurois parvus</name>
    <dbReference type="NCBI Taxonomy" id="386267"/>
    <lineage>
        <taxon>Eukaryota</taxon>
        <taxon>Metazoa</taxon>
        <taxon>Chordata</taxon>
        <taxon>Craniata</taxon>
        <taxon>Vertebrata</taxon>
        <taxon>Euteleostomi</taxon>
        <taxon>Amphibia</taxon>
        <taxon>Batrachia</taxon>
        <taxon>Anura</taxon>
        <taxon>Neobatrachia</taxon>
        <taxon>Ranoidea</taxon>
        <taxon>Ranidae</taxon>
        <taxon>Staurois</taxon>
    </lineage>
</organism>
<reference evidence="1" key="1">
    <citation type="submission" date="2023-05" db="EMBL/GenBank/DDBJ databases">
        <authorList>
            <person name="Stuckert A."/>
        </authorList>
    </citation>
    <scope>NUCLEOTIDE SEQUENCE</scope>
</reference>
<dbReference type="Proteomes" id="UP001162483">
    <property type="component" value="Unassembled WGS sequence"/>
</dbReference>
<comment type="caution">
    <text evidence="1">The sequence shown here is derived from an EMBL/GenBank/DDBJ whole genome shotgun (WGS) entry which is preliminary data.</text>
</comment>
<dbReference type="EMBL" id="CATNWA010018497">
    <property type="protein sequence ID" value="CAI9607752.1"/>
    <property type="molecule type" value="Genomic_DNA"/>
</dbReference>
<evidence type="ECO:0000313" key="1">
    <source>
        <dbReference type="EMBL" id="CAI9607752.1"/>
    </source>
</evidence>
<evidence type="ECO:0000313" key="2">
    <source>
        <dbReference type="Proteomes" id="UP001162483"/>
    </source>
</evidence>
<name>A0ABN9GEA3_9NEOB</name>